<dbReference type="PANTHER" id="PTHR23355">
    <property type="entry name" value="RIBONUCLEASE"/>
    <property type="match status" value="1"/>
</dbReference>
<protein>
    <submittedName>
        <fullName evidence="2">RNB domain-containing ribonuclease</fullName>
    </submittedName>
</protein>
<dbReference type="SUPFAM" id="SSF50249">
    <property type="entry name" value="Nucleic acid-binding proteins"/>
    <property type="match status" value="1"/>
</dbReference>
<feature type="domain" description="RNB" evidence="1">
    <location>
        <begin position="235"/>
        <end position="516"/>
    </location>
</feature>
<keyword evidence="3" id="KW-1185">Reference proteome</keyword>
<dbReference type="SMART" id="SM00955">
    <property type="entry name" value="RNB"/>
    <property type="match status" value="1"/>
</dbReference>
<gene>
    <name evidence="2" type="ORF">LMS43_13655</name>
</gene>
<sequence>MYVLFEDSSNFKAEKVFSESDSTMQVESASGKRSKIKKNAVLFHFEQPDPVTLLEKARALAETLDIPFLWECAPQEEFEAASLAEDYFGHAPNAVEKAALIFALHDAPAHFHKRGKGLYRPAPPDILQAALAAIEKKRLQQEQVAAWTQNLIDGVLPDEIAAKAESFLSQPDKNSLEWKAFDAALKALNSHPEKLLLSLGAWSNPLALHQHRFMSQHFPKGTGFPPVELKEWGQDLPLADVEAYSVDDASTTEIDDALSVQMLDNQRLRIGIHIAAPALAITRGSSLDDIARARMSTLYTPGYKVSMLPPELIGYFSLNDDVVRPCLSLYVEADLNTGEILAHETRLERIQVRENLRQHELEHLYTSEALADPTLALPYDHWVRPLWQFAQLLSAQRDERRGKPENNNRVEYSFELDGPHDDPNSVIRLIPRVRNAPLGLLVAEYMILANQLWGGLLAQHNVPGVFRSQQYMRTRMSTTPGPHDSIGVPQYIWATSPLRRYVDLINQGQLIAAAEHGISARLAAPFQPKDADLYAIINTFENQYGAWSDYQNTLERYWCLRWLQQNQLQTVQAHVIKEDLVRLAQAPLVIRVPGLPAMERGQELSLDILRFDELALELECRWRDSSLG</sequence>
<evidence type="ECO:0000259" key="1">
    <source>
        <dbReference type="SMART" id="SM00955"/>
    </source>
</evidence>
<dbReference type="PANTHER" id="PTHR23355:SF9">
    <property type="entry name" value="DIS3-LIKE EXONUCLEASE 2"/>
    <property type="match status" value="1"/>
</dbReference>
<name>A0ABT8EMC3_9BURK</name>
<proteinExistence type="predicted"/>
<accession>A0ABT8EMC3</accession>
<dbReference type="InterPro" id="IPR001900">
    <property type="entry name" value="RNase_II/R"/>
</dbReference>
<dbReference type="EMBL" id="JAJHNU010000004">
    <property type="protein sequence ID" value="MDN4122335.1"/>
    <property type="molecule type" value="Genomic_DNA"/>
</dbReference>
<comment type="caution">
    <text evidence="2">The sequence shown here is derived from an EMBL/GenBank/DDBJ whole genome shotgun (WGS) entry which is preliminary data.</text>
</comment>
<dbReference type="InterPro" id="IPR050180">
    <property type="entry name" value="RNR_Ribonuclease"/>
</dbReference>
<dbReference type="Proteomes" id="UP001168613">
    <property type="component" value="Unassembled WGS sequence"/>
</dbReference>
<evidence type="ECO:0000313" key="2">
    <source>
        <dbReference type="EMBL" id="MDN4122335.1"/>
    </source>
</evidence>
<dbReference type="Pfam" id="PF00773">
    <property type="entry name" value="RNB"/>
    <property type="match status" value="2"/>
</dbReference>
<dbReference type="InterPro" id="IPR012340">
    <property type="entry name" value="NA-bd_OB-fold"/>
</dbReference>
<evidence type="ECO:0000313" key="3">
    <source>
        <dbReference type="Proteomes" id="UP001168613"/>
    </source>
</evidence>
<reference evidence="2" key="1">
    <citation type="submission" date="2021-11" db="EMBL/GenBank/DDBJ databases">
        <title>Draft genome sequence of Alcaligenes endophyticus type strain CCUG 75668T.</title>
        <authorList>
            <person name="Salva-Serra F."/>
            <person name="Duran R.E."/>
            <person name="Seeger M."/>
            <person name="Moore E.R.B."/>
            <person name="Jaen-Luchoro D."/>
        </authorList>
    </citation>
    <scope>NUCLEOTIDE SEQUENCE</scope>
    <source>
        <strain evidence="2">CCUG 75668</strain>
    </source>
</reference>
<dbReference type="RefSeq" id="WP_266123443.1">
    <property type="nucleotide sequence ID" value="NZ_JAJHNU010000004.1"/>
</dbReference>
<organism evidence="2 3">
    <name type="scientific">Alcaligenes endophyticus</name>
    <dbReference type="NCBI Taxonomy" id="1929088"/>
    <lineage>
        <taxon>Bacteria</taxon>
        <taxon>Pseudomonadati</taxon>
        <taxon>Pseudomonadota</taxon>
        <taxon>Betaproteobacteria</taxon>
        <taxon>Burkholderiales</taxon>
        <taxon>Alcaligenaceae</taxon>
        <taxon>Alcaligenes</taxon>
    </lineage>
</organism>